<evidence type="ECO:0000313" key="2">
    <source>
        <dbReference type="Proteomes" id="UP000317410"/>
    </source>
</evidence>
<gene>
    <name evidence="1" type="ORF">MLI01_28510</name>
</gene>
<comment type="caution">
    <text evidence="1">The sequence shown here is derived from an EMBL/GenBank/DDBJ whole genome shotgun (WGS) entry which is preliminary data.</text>
</comment>
<organism evidence="1 2">
    <name type="scientific">Microbacterium maritypicum</name>
    <name type="common">Microbacterium liquefaciens</name>
    <dbReference type="NCBI Taxonomy" id="33918"/>
    <lineage>
        <taxon>Bacteria</taxon>
        <taxon>Bacillati</taxon>
        <taxon>Actinomycetota</taxon>
        <taxon>Actinomycetes</taxon>
        <taxon>Micrococcales</taxon>
        <taxon>Microbacteriaceae</taxon>
        <taxon>Microbacterium</taxon>
    </lineage>
</organism>
<proteinExistence type="predicted"/>
<dbReference type="Proteomes" id="UP000317410">
    <property type="component" value="Unassembled WGS sequence"/>
</dbReference>
<dbReference type="RefSeq" id="WP_141387814.1">
    <property type="nucleotide sequence ID" value="NZ_BJNQ01000024.1"/>
</dbReference>
<name>A0A4Y4B8Q1_MICMQ</name>
<dbReference type="EMBL" id="BJNQ01000024">
    <property type="protein sequence ID" value="GEC76706.1"/>
    <property type="molecule type" value="Genomic_DNA"/>
</dbReference>
<sequence length="211" mass="23225">MTENNTLDLDGALTWLKRVAGIDDDYIAKWPAEAWAEWARAMYAGNGDPRGTNPSVPTWMQPHLGRWHVDFGGPYPSVAQLWPTTHNWFAEADDHADFSLAVDEPMDDWSPRVDQLRAAWEAAAAHGATPLLSISVVPAEPWGKAVTGEIEAFYVVGVDLSAQLIDELTLIFGTSPGRSAAYARDVDELLVHADLPPLPGAEVQSWEWMYG</sequence>
<dbReference type="AlphaFoldDB" id="A0A4Y4B8Q1"/>
<reference evidence="1 2" key="1">
    <citation type="submission" date="2019-06" db="EMBL/GenBank/DDBJ databases">
        <title>Whole genome shotgun sequence of Microbacterium liquefaciens NBRC 15037.</title>
        <authorList>
            <person name="Hosoyama A."/>
            <person name="Uohara A."/>
            <person name="Ohji S."/>
            <person name="Ichikawa N."/>
        </authorList>
    </citation>
    <scope>NUCLEOTIDE SEQUENCE [LARGE SCALE GENOMIC DNA]</scope>
    <source>
        <strain evidence="1 2">NBRC 15037</strain>
    </source>
</reference>
<accession>A0A4Y4B8Q1</accession>
<protein>
    <submittedName>
        <fullName evidence="1">Uncharacterized protein</fullName>
    </submittedName>
</protein>
<evidence type="ECO:0000313" key="1">
    <source>
        <dbReference type="EMBL" id="GEC76706.1"/>
    </source>
</evidence>